<dbReference type="InterPro" id="IPR050678">
    <property type="entry name" value="DNA_Partitioning_ATPase"/>
</dbReference>
<dbReference type="RefSeq" id="WP_002730429.1">
    <property type="nucleotide sequence ID" value="NZ_CAHP01000035.1"/>
</dbReference>
<organism evidence="3 4">
    <name type="scientific">Magnetospirillum molischianum DSM 120</name>
    <dbReference type="NCBI Taxonomy" id="1150626"/>
    <lineage>
        <taxon>Bacteria</taxon>
        <taxon>Pseudomonadati</taxon>
        <taxon>Pseudomonadota</taxon>
        <taxon>Alphaproteobacteria</taxon>
        <taxon>Rhodospirillales</taxon>
        <taxon>Rhodospirillaceae</taxon>
        <taxon>Magnetospirillum</taxon>
    </lineage>
</organism>
<dbReference type="Gene3D" id="3.40.50.300">
    <property type="entry name" value="P-loop containing nucleotide triphosphate hydrolases"/>
    <property type="match status" value="1"/>
</dbReference>
<dbReference type="PANTHER" id="PTHR13696:SF52">
    <property type="entry name" value="PARA FAMILY PROTEIN CT_582"/>
    <property type="match status" value="1"/>
</dbReference>
<feature type="domain" description="AAA" evidence="2">
    <location>
        <begin position="15"/>
        <end position="176"/>
    </location>
</feature>
<dbReference type="SUPFAM" id="SSF52540">
    <property type="entry name" value="P-loop containing nucleoside triphosphate hydrolases"/>
    <property type="match status" value="1"/>
</dbReference>
<evidence type="ECO:0000259" key="2">
    <source>
        <dbReference type="Pfam" id="PF13614"/>
    </source>
</evidence>
<dbReference type="InterPro" id="IPR027417">
    <property type="entry name" value="P-loop_NTPase"/>
</dbReference>
<dbReference type="eggNOG" id="COG1192">
    <property type="taxonomic scope" value="Bacteria"/>
</dbReference>
<dbReference type="Pfam" id="PF13614">
    <property type="entry name" value="AAA_31"/>
    <property type="match status" value="1"/>
</dbReference>
<dbReference type="CDD" id="cd02042">
    <property type="entry name" value="ParAB_family"/>
    <property type="match status" value="1"/>
</dbReference>
<dbReference type="AlphaFoldDB" id="H8FWC9"/>
<dbReference type="Proteomes" id="UP000004169">
    <property type="component" value="Unassembled WGS sequence"/>
</dbReference>
<dbReference type="PANTHER" id="PTHR13696">
    <property type="entry name" value="P-LOOP CONTAINING NUCLEOSIDE TRIPHOSPHATE HYDROLASE"/>
    <property type="match status" value="1"/>
</dbReference>
<feature type="region of interest" description="Disordered" evidence="1">
    <location>
        <begin position="280"/>
        <end position="308"/>
    </location>
</feature>
<evidence type="ECO:0000313" key="3">
    <source>
        <dbReference type="EMBL" id="CCG42667.1"/>
    </source>
</evidence>
<dbReference type="InterPro" id="IPR025669">
    <property type="entry name" value="AAA_dom"/>
</dbReference>
<dbReference type="EMBL" id="CAHP01000035">
    <property type="protein sequence ID" value="CCG42667.1"/>
    <property type="molecule type" value="Genomic_DNA"/>
</dbReference>
<feature type="compositionally biased region" description="Basic and acidic residues" evidence="1">
    <location>
        <begin position="295"/>
        <end position="308"/>
    </location>
</feature>
<evidence type="ECO:0000256" key="1">
    <source>
        <dbReference type="SAM" id="MobiDB-lite"/>
    </source>
</evidence>
<dbReference type="STRING" id="1150626.PHAMO_400048"/>
<proteinExistence type="predicted"/>
<gene>
    <name evidence="3" type="ORF">PHAMO_400048</name>
</gene>
<keyword evidence="4" id="KW-1185">Reference proteome</keyword>
<reference evidence="3 4" key="1">
    <citation type="journal article" date="2012" name="J. Bacteriol.">
        <title>Draft Genome Sequence of the Purple Photosynthetic Bacterium Phaeospirillum molischianum DSM120, a Particularly Versatile Bacterium.</title>
        <authorList>
            <person name="Duquesne K."/>
            <person name="Prima V."/>
            <person name="Ji B."/>
            <person name="Rouy Z."/>
            <person name="Medigue C."/>
            <person name="Talla E."/>
            <person name="Sturgis J.N."/>
        </authorList>
    </citation>
    <scope>NUCLEOTIDE SEQUENCE [LARGE SCALE GENOMIC DNA]</scope>
    <source>
        <strain evidence="4">DSM120</strain>
    </source>
</reference>
<accession>H8FWC9</accession>
<comment type="caution">
    <text evidence="3">The sequence shown here is derived from an EMBL/GenBank/DDBJ whole genome shotgun (WGS) entry which is preliminary data.</text>
</comment>
<dbReference type="OrthoDB" id="9777757at2"/>
<evidence type="ECO:0000313" key="4">
    <source>
        <dbReference type="Proteomes" id="UP000004169"/>
    </source>
</evidence>
<protein>
    <submittedName>
        <fullName evidence="3">Putative Cobyrinic acid ac-diamide synthase</fullName>
    </submittedName>
</protein>
<name>H8FWC9_MAGML</name>
<sequence>MTSFATAEPTSPLLVAVCNHKGGVAKTTTCVNLAAGLVTAGQTVAVADFDSLATASRILGINTARIGTYEVITGRCSIETAFLPTSQAGIWVLPSTPTLHLAEIEPEVISLNAERLRARLTATERCDTILIDCPPSLGAIAVNVIAAADLMLVPVQPTTFARDGLERTLEIFAACRSTQPRLAPRILITMADINDSSVRRIIDQIRHDHGDQVYPTAIPFDSSDKGLATTFVSSTDSAIATAYLRATLALLRDQRLCRAAAMRQQQGVLEIQPADTAQLSLPIQPPVPPAVAVEPARRETDNKENRAP</sequence>